<dbReference type="Gene3D" id="3.30.160.60">
    <property type="entry name" value="Classic Zinc Finger"/>
    <property type="match status" value="1"/>
</dbReference>
<evidence type="ECO:0000313" key="2">
    <source>
        <dbReference type="EMBL" id="KAD3067276.1"/>
    </source>
</evidence>
<dbReference type="PANTHER" id="PTHR35767">
    <property type="entry name" value="HAPLESS PROTEIN"/>
    <property type="match status" value="1"/>
</dbReference>
<feature type="compositionally biased region" description="Basic residues" evidence="1">
    <location>
        <begin position="16"/>
        <end position="31"/>
    </location>
</feature>
<feature type="region of interest" description="Disordered" evidence="1">
    <location>
        <begin position="582"/>
        <end position="619"/>
    </location>
</feature>
<feature type="compositionally biased region" description="Polar residues" evidence="1">
    <location>
        <begin position="178"/>
        <end position="187"/>
    </location>
</feature>
<evidence type="ECO:0000313" key="3">
    <source>
        <dbReference type="Proteomes" id="UP000326396"/>
    </source>
</evidence>
<feature type="region of interest" description="Disordered" evidence="1">
    <location>
        <begin position="150"/>
        <end position="187"/>
    </location>
</feature>
<proteinExistence type="predicted"/>
<evidence type="ECO:0008006" key="4">
    <source>
        <dbReference type="Google" id="ProtNLM"/>
    </source>
</evidence>
<feature type="compositionally biased region" description="Acidic residues" evidence="1">
    <location>
        <begin position="522"/>
        <end position="542"/>
    </location>
</feature>
<feature type="region of interest" description="Disordered" evidence="1">
    <location>
        <begin position="1"/>
        <end position="34"/>
    </location>
</feature>
<protein>
    <recommendedName>
        <fullName evidence="4">UBZ4-type domain-containing protein</fullName>
    </recommendedName>
</protein>
<feature type="compositionally biased region" description="Low complexity" evidence="1">
    <location>
        <begin position="743"/>
        <end position="758"/>
    </location>
</feature>
<feature type="region of interest" description="Disordered" evidence="1">
    <location>
        <begin position="500"/>
        <end position="542"/>
    </location>
</feature>
<accession>A0A5N6M142</accession>
<evidence type="ECO:0000256" key="1">
    <source>
        <dbReference type="SAM" id="MobiDB-lite"/>
    </source>
</evidence>
<sequence length="1030" mass="114933">MISIDDHAPSDPSSSHHQHQHHHLHNHHQQHNSHDLKVSDIDLKSTDADLDDTNNQLPNFSIRDYVFSLRSKDIACNWPFSSTSLQLCLKHGVKNLLPPFQTLDCLRNNSSLTGCSVKNRLTDEELVTSFDGKPTDNQFKSNKKIVISNSSSSKEGKESKFILQGQSGQTKSKEKQPAASQKSENASVSMITKKSRFVIKMNSGVEHIAPNSETMASKVCPVCKTFSSSSNTTLNAHIDQCLTGEATMKWTDNPKVIVKHKVKPRKMRLMVDIYKTAPHCTVEELDRRNGTSWATKSNFPAQEIQFHGEEEEKEEPKLTKVNPDNEGDVYIDTNGTKVRILSAPKTGSSDVHKGRKLTKGLKGSKLIMGKKNNHFKKKHHKKYLKLTCNARKLCSPKSKIVDEQVKSCQGEEVVMAENLSKVECNKEVMKVVDLGVSRPPWACSKRTGLSKKPDSKNKKGGLKCYKLKDLVVKNSVKSSLSVVKQPLNRLAEFRKEATLRHHNDDEDDDDGSLDACPSQHSDDDDDDLDDDDDDYDYDYEGTPDADIRSKGCKFSTLSKKLSFPVTKFNLKRKFSAVEKSCAKSVDEPSQDSSKEHSRIEEHITNNKKQETRSVTSKSSIEESSVGFQTLNGNELEYVKSGTLLSIQAPSFMGLSTSFDPEFSNQECMELYQDQICSTNRAPNDVEKQENYFQEIDPIPIPGPPGSFLPASPGGEMVSEEHIQETAIYSSENQHHHDTMDQDSMSNSPVSTVSNSRSSCGKDDRYIRPYFNSNPGFTETGQSQSYLKNDQPCCCSRKEVALNYQDPYTLRKQSTESKNFKSEMLSVRNHPKSSVIASTTSPSKPVLRLMGKNLTVETDEDDSRPTQSNQYHPQRPVIFGQYQNGIESHHFNVHPSGSPVDLKPFHHGFSCYDSGGLYPGTSRPHYVHNVVDSKTIAGKSGYYVGSSSRPVKEIVMVDDSPENEEDDNTTMQNSFFKGNQGQMNPLYTMYPPFVGGGGHSGGRFRAPSSNGNIAGKWNMGSSTAYHHPSHP</sequence>
<dbReference type="Proteomes" id="UP000326396">
    <property type="component" value="Linkage Group LG7"/>
</dbReference>
<feature type="region of interest" description="Disordered" evidence="1">
    <location>
        <begin position="732"/>
        <end position="759"/>
    </location>
</feature>
<feature type="compositionally biased region" description="Basic and acidic residues" evidence="1">
    <location>
        <begin position="582"/>
        <end position="611"/>
    </location>
</feature>
<dbReference type="EMBL" id="SZYD01000017">
    <property type="protein sequence ID" value="KAD3067276.1"/>
    <property type="molecule type" value="Genomic_DNA"/>
</dbReference>
<gene>
    <name evidence="2" type="ORF">E3N88_35156</name>
</gene>
<organism evidence="2 3">
    <name type="scientific">Mikania micrantha</name>
    <name type="common">bitter vine</name>
    <dbReference type="NCBI Taxonomy" id="192012"/>
    <lineage>
        <taxon>Eukaryota</taxon>
        <taxon>Viridiplantae</taxon>
        <taxon>Streptophyta</taxon>
        <taxon>Embryophyta</taxon>
        <taxon>Tracheophyta</taxon>
        <taxon>Spermatophyta</taxon>
        <taxon>Magnoliopsida</taxon>
        <taxon>eudicotyledons</taxon>
        <taxon>Gunneridae</taxon>
        <taxon>Pentapetalae</taxon>
        <taxon>asterids</taxon>
        <taxon>campanulids</taxon>
        <taxon>Asterales</taxon>
        <taxon>Asteraceae</taxon>
        <taxon>Asteroideae</taxon>
        <taxon>Heliantheae alliance</taxon>
        <taxon>Eupatorieae</taxon>
        <taxon>Mikania</taxon>
    </lineage>
</organism>
<dbReference type="AlphaFoldDB" id="A0A5N6M142"/>
<dbReference type="PANTHER" id="PTHR35767:SF1">
    <property type="entry name" value="HAPLESS PROTEIN"/>
    <property type="match status" value="1"/>
</dbReference>
<dbReference type="OrthoDB" id="1929441at2759"/>
<keyword evidence="3" id="KW-1185">Reference proteome</keyword>
<name>A0A5N6M142_9ASTR</name>
<reference evidence="2 3" key="1">
    <citation type="submission" date="2019-05" db="EMBL/GenBank/DDBJ databases">
        <title>Mikania micrantha, genome provides insights into the molecular mechanism of rapid growth.</title>
        <authorList>
            <person name="Liu B."/>
        </authorList>
    </citation>
    <scope>NUCLEOTIDE SEQUENCE [LARGE SCALE GENOMIC DNA]</scope>
    <source>
        <strain evidence="2">NLD-2019</strain>
        <tissue evidence="2">Leaf</tissue>
    </source>
</reference>
<comment type="caution">
    <text evidence="2">The sequence shown here is derived from an EMBL/GenBank/DDBJ whole genome shotgun (WGS) entry which is preliminary data.</text>
</comment>